<dbReference type="Pfam" id="PF21023">
    <property type="entry name" value="DENR_N"/>
    <property type="match status" value="1"/>
</dbReference>
<dbReference type="SUPFAM" id="SSF55159">
    <property type="entry name" value="eIF1-like"/>
    <property type="match status" value="1"/>
</dbReference>
<accession>A0A0L0H6H9</accession>
<dbReference type="Proteomes" id="UP000053201">
    <property type="component" value="Unassembled WGS sequence"/>
</dbReference>
<comment type="subcellular location">
    <subcellularLocation>
        <location evidence="4">Cytoplasm</location>
    </subcellularLocation>
</comment>
<sequence>MSDTEDVAVPVEDWPKTRVRTDIVYCGVCSMPVEYCEFSGTTATCKKWLRKEHPTEFARIWPEDDLEKKMDDVTLQDDEVPDKELTKEQKKAEAKAERERKKKAAQKVIIRRVERTKRKCVIEVSGLENFGVDLKKAAKLFATKFACGSSVTKNPQGLDEIVVQGDMQDAIYELILKTWKEVPEDQMELTEAKKK</sequence>
<dbReference type="GO" id="GO:0032790">
    <property type="term" value="P:ribosome disassembly"/>
    <property type="evidence" value="ECO:0007669"/>
    <property type="project" value="EnsemblFungi"/>
</dbReference>
<protein>
    <recommendedName>
        <fullName evidence="3 4">Translation machinery-associated protein 22</fullName>
    </recommendedName>
</protein>
<keyword evidence="7" id="KW-1185">Reference proteome</keyword>
<dbReference type="NCBIfam" id="TIGR01159">
    <property type="entry name" value="DRP1"/>
    <property type="match status" value="1"/>
</dbReference>
<dbReference type="GO" id="GO:0005737">
    <property type="term" value="C:cytoplasm"/>
    <property type="evidence" value="ECO:0007669"/>
    <property type="project" value="UniProtKB-SubCell"/>
</dbReference>
<dbReference type="GeneID" id="27690685"/>
<dbReference type="GO" id="GO:0001731">
    <property type="term" value="P:formation of translation preinitiation complex"/>
    <property type="evidence" value="ECO:0007669"/>
    <property type="project" value="TreeGrafter"/>
</dbReference>
<evidence type="ECO:0000313" key="6">
    <source>
        <dbReference type="EMBL" id="KNC97075.1"/>
    </source>
</evidence>
<dbReference type="InterPro" id="IPR005873">
    <property type="entry name" value="DENR_eukaryotes"/>
</dbReference>
<dbReference type="GO" id="GO:1990904">
    <property type="term" value="C:ribonucleoprotein complex"/>
    <property type="evidence" value="ECO:0007669"/>
    <property type="project" value="UniProtKB-KW"/>
</dbReference>
<dbReference type="OrthoDB" id="277199at2759"/>
<dbReference type="eggNOG" id="KOG3239">
    <property type="taxonomic scope" value="Eukaryota"/>
</dbReference>
<evidence type="ECO:0000313" key="7">
    <source>
        <dbReference type="Proteomes" id="UP000053201"/>
    </source>
</evidence>
<dbReference type="GO" id="GO:0003743">
    <property type="term" value="F:translation initiation factor activity"/>
    <property type="evidence" value="ECO:0007669"/>
    <property type="project" value="InterPro"/>
</dbReference>
<keyword evidence="4" id="KW-0963">Cytoplasm</keyword>
<dbReference type="AlphaFoldDB" id="A0A0L0H6H9"/>
<dbReference type="Gene3D" id="3.30.780.10">
    <property type="entry name" value="SUI1-like domain"/>
    <property type="match status" value="1"/>
</dbReference>
<dbReference type="STRING" id="645134.A0A0L0H6H9"/>
<proteinExistence type="inferred from homology"/>
<comment type="subunit">
    <text evidence="2 4">Interacts with the 40S ribosomal subunit.</text>
</comment>
<keyword evidence="4" id="KW-0687">Ribonucleoprotein</keyword>
<dbReference type="InParanoid" id="A0A0L0H6H9"/>
<dbReference type="InterPro" id="IPR046447">
    <property type="entry name" value="DENR_C"/>
</dbReference>
<dbReference type="GO" id="GO:0002188">
    <property type="term" value="P:translation reinitiation"/>
    <property type="evidence" value="ECO:0007669"/>
    <property type="project" value="TreeGrafter"/>
</dbReference>
<dbReference type="PROSITE" id="PS50296">
    <property type="entry name" value="SUI1"/>
    <property type="match status" value="1"/>
</dbReference>
<dbReference type="GO" id="GO:0000184">
    <property type="term" value="P:nuclear-transcribed mRNA catabolic process, nonsense-mediated decay"/>
    <property type="evidence" value="ECO:0007669"/>
    <property type="project" value="EnsemblFungi"/>
</dbReference>
<dbReference type="Pfam" id="PF01253">
    <property type="entry name" value="SUI1"/>
    <property type="match status" value="1"/>
</dbReference>
<evidence type="ECO:0000259" key="5">
    <source>
        <dbReference type="PROSITE" id="PS50296"/>
    </source>
</evidence>
<dbReference type="InterPro" id="IPR001950">
    <property type="entry name" value="SUI1"/>
</dbReference>
<dbReference type="InterPro" id="IPR036877">
    <property type="entry name" value="SUI1_dom_sf"/>
</dbReference>
<keyword evidence="4" id="KW-0689">Ribosomal protein</keyword>
<dbReference type="InterPro" id="IPR050318">
    <property type="entry name" value="DENR/SUI1_TIF"/>
</dbReference>
<dbReference type="PANTHER" id="PTHR12789:SF0">
    <property type="entry name" value="DENSITY-REGULATED PROTEIN"/>
    <property type="match status" value="1"/>
</dbReference>
<dbReference type="CDD" id="cd11607">
    <property type="entry name" value="DENR_C"/>
    <property type="match status" value="1"/>
</dbReference>
<gene>
    <name evidence="6" type="ORF">SPPG_07471</name>
</gene>
<dbReference type="VEuPathDB" id="FungiDB:SPPG_07471"/>
<dbReference type="PANTHER" id="PTHR12789">
    <property type="entry name" value="DENSITY-REGULATED PROTEIN HOMOLOG"/>
    <property type="match status" value="1"/>
</dbReference>
<dbReference type="GO" id="GO:0005840">
    <property type="term" value="C:ribosome"/>
    <property type="evidence" value="ECO:0007669"/>
    <property type="project" value="UniProtKB-KW"/>
</dbReference>
<dbReference type="OMA" id="EVFEIDM"/>
<evidence type="ECO:0000256" key="1">
    <source>
        <dbReference type="ARBA" id="ARBA00007514"/>
    </source>
</evidence>
<evidence type="ECO:0000256" key="4">
    <source>
        <dbReference type="RuleBase" id="RU361273"/>
    </source>
</evidence>
<organism evidence="6 7">
    <name type="scientific">Spizellomyces punctatus (strain DAOM BR117)</name>
    <dbReference type="NCBI Taxonomy" id="645134"/>
    <lineage>
        <taxon>Eukaryota</taxon>
        <taxon>Fungi</taxon>
        <taxon>Fungi incertae sedis</taxon>
        <taxon>Chytridiomycota</taxon>
        <taxon>Chytridiomycota incertae sedis</taxon>
        <taxon>Chytridiomycetes</taxon>
        <taxon>Spizellomycetales</taxon>
        <taxon>Spizellomycetaceae</taxon>
        <taxon>Spizellomyces</taxon>
    </lineage>
</organism>
<dbReference type="GO" id="GO:0003729">
    <property type="term" value="F:mRNA binding"/>
    <property type="evidence" value="ECO:0007669"/>
    <property type="project" value="TreeGrafter"/>
</dbReference>
<dbReference type="InterPro" id="IPR048517">
    <property type="entry name" value="DENR_N"/>
</dbReference>
<dbReference type="EMBL" id="KQ257465">
    <property type="protein sequence ID" value="KNC97075.1"/>
    <property type="molecule type" value="Genomic_DNA"/>
</dbReference>
<dbReference type="FunCoup" id="A0A0L0H6H9">
    <property type="interactions" value="648"/>
</dbReference>
<evidence type="ECO:0000256" key="3">
    <source>
        <dbReference type="ARBA" id="ARBA00020058"/>
    </source>
</evidence>
<comment type="similarity">
    <text evidence="1 4">Belongs to the DENR family.</text>
</comment>
<evidence type="ECO:0000256" key="2">
    <source>
        <dbReference type="ARBA" id="ARBA00011742"/>
    </source>
</evidence>
<reference evidence="6 7" key="1">
    <citation type="submission" date="2009-08" db="EMBL/GenBank/DDBJ databases">
        <title>The Genome Sequence of Spizellomyces punctatus strain DAOM BR117.</title>
        <authorList>
            <consortium name="The Broad Institute Genome Sequencing Platform"/>
            <person name="Russ C."/>
            <person name="Cuomo C."/>
            <person name="Shea T."/>
            <person name="Young S.K."/>
            <person name="Zeng Q."/>
            <person name="Koehrsen M."/>
            <person name="Haas B."/>
            <person name="Borodovsky M."/>
            <person name="Guigo R."/>
            <person name="Alvarado L."/>
            <person name="Berlin A."/>
            <person name="Bochicchio J."/>
            <person name="Borenstein D."/>
            <person name="Chapman S."/>
            <person name="Chen Z."/>
            <person name="Engels R."/>
            <person name="Freedman E."/>
            <person name="Gellesch M."/>
            <person name="Goldberg J."/>
            <person name="Griggs A."/>
            <person name="Gujja S."/>
            <person name="Heiman D."/>
            <person name="Hepburn T."/>
            <person name="Howarth C."/>
            <person name="Jen D."/>
            <person name="Larson L."/>
            <person name="Lewis B."/>
            <person name="Mehta T."/>
            <person name="Park D."/>
            <person name="Pearson M."/>
            <person name="Roberts A."/>
            <person name="Saif S."/>
            <person name="Shenoy N."/>
            <person name="Sisk P."/>
            <person name="Stolte C."/>
            <person name="Sykes S."/>
            <person name="Thomson T."/>
            <person name="Walk T."/>
            <person name="White J."/>
            <person name="Yandava C."/>
            <person name="Burger G."/>
            <person name="Gray M.W."/>
            <person name="Holland P.W.H."/>
            <person name="King N."/>
            <person name="Lang F.B.F."/>
            <person name="Roger A.J."/>
            <person name="Ruiz-Trillo I."/>
            <person name="Lander E."/>
            <person name="Nusbaum C."/>
        </authorList>
    </citation>
    <scope>NUCLEOTIDE SEQUENCE [LARGE SCALE GENOMIC DNA]</scope>
    <source>
        <strain evidence="6 7">DAOM BR117</strain>
    </source>
</reference>
<feature type="domain" description="SUI1" evidence="5">
    <location>
        <begin position="108"/>
        <end position="179"/>
    </location>
</feature>
<comment type="domain">
    <text evidence="4">The SUI1 domain may be involved in RNA binding.</text>
</comment>
<dbReference type="RefSeq" id="XP_016605115.1">
    <property type="nucleotide sequence ID" value="XM_016755637.1"/>
</dbReference>
<name>A0A0L0H6H9_SPIPD</name>